<dbReference type="GO" id="GO:0005764">
    <property type="term" value="C:lysosome"/>
    <property type="evidence" value="ECO:0007669"/>
    <property type="project" value="TreeGrafter"/>
</dbReference>
<dbReference type="GO" id="GO:0016197">
    <property type="term" value="P:endosomal transport"/>
    <property type="evidence" value="ECO:0007669"/>
    <property type="project" value="InterPro"/>
</dbReference>
<protein>
    <submittedName>
        <fullName evidence="1">AP-5 complex subunit sigma-1</fullName>
    </submittedName>
</protein>
<gene>
    <name evidence="1" type="ORF">SUZIE_182130</name>
</gene>
<sequence>MLSLGFALVLDAHENLLLVESTLRLLSCLLDHLQLPTPGTNLLLQADRIEGILTHFLPHGQLLFLNDNFSQGLEKEFSAAWPSLEWDSLREQGRNTVIEHIARGSLASASCLTCFLL</sequence>
<name>A0AA41N7H4_SCICA</name>
<organism evidence="1 2">
    <name type="scientific">Sciurus carolinensis</name>
    <name type="common">Eastern gray squirrel</name>
    <dbReference type="NCBI Taxonomy" id="30640"/>
    <lineage>
        <taxon>Eukaryota</taxon>
        <taxon>Metazoa</taxon>
        <taxon>Chordata</taxon>
        <taxon>Craniata</taxon>
        <taxon>Vertebrata</taxon>
        <taxon>Euteleostomi</taxon>
        <taxon>Mammalia</taxon>
        <taxon>Eutheria</taxon>
        <taxon>Euarchontoglires</taxon>
        <taxon>Glires</taxon>
        <taxon>Rodentia</taxon>
        <taxon>Sciuromorpha</taxon>
        <taxon>Sciuridae</taxon>
        <taxon>Sciurinae</taxon>
        <taxon>Sciurini</taxon>
        <taxon>Sciurus</taxon>
    </lineage>
</organism>
<evidence type="ECO:0000313" key="1">
    <source>
        <dbReference type="EMBL" id="MBZ3885245.1"/>
    </source>
</evidence>
<dbReference type="InterPro" id="IPR029392">
    <property type="entry name" value="AP-5_subunit_s1"/>
</dbReference>
<dbReference type="AlphaFoldDB" id="A0AA41N7H4"/>
<dbReference type="PANTHER" id="PTHR16120:SF0">
    <property type="entry name" value="AP-5 COMPLEX SUBUNIT SIGMA-1"/>
    <property type="match status" value="1"/>
</dbReference>
<dbReference type="Proteomes" id="UP001166674">
    <property type="component" value="Unassembled WGS sequence"/>
</dbReference>
<evidence type="ECO:0000313" key="2">
    <source>
        <dbReference type="Proteomes" id="UP001166674"/>
    </source>
</evidence>
<accession>A0AA41N7H4</accession>
<dbReference type="PANTHER" id="PTHR16120">
    <property type="entry name" value="AP-5 COMPLEX SUBUNIT SIGMA-1"/>
    <property type="match status" value="1"/>
</dbReference>
<proteinExistence type="predicted"/>
<reference evidence="1" key="1">
    <citation type="submission" date="2020-03" db="EMBL/GenBank/DDBJ databases">
        <title>Studies in the Genomics of Life Span.</title>
        <authorList>
            <person name="Glass D."/>
        </authorList>
    </citation>
    <scope>NUCLEOTIDE SEQUENCE</scope>
    <source>
        <strain evidence="1">SUZIE</strain>
        <tissue evidence="1">Muscle</tissue>
    </source>
</reference>
<dbReference type="GO" id="GO:0000724">
    <property type="term" value="P:double-strand break repair via homologous recombination"/>
    <property type="evidence" value="ECO:0007669"/>
    <property type="project" value="InterPro"/>
</dbReference>
<comment type="caution">
    <text evidence="1">The sequence shown here is derived from an EMBL/GenBank/DDBJ whole genome shotgun (WGS) entry which is preliminary data.</text>
</comment>
<keyword evidence="2" id="KW-1185">Reference proteome</keyword>
<dbReference type="GO" id="GO:0030119">
    <property type="term" value="C:AP-type membrane coat adaptor complex"/>
    <property type="evidence" value="ECO:0007669"/>
    <property type="project" value="InterPro"/>
</dbReference>
<dbReference type="GO" id="GO:0005770">
    <property type="term" value="C:late endosome"/>
    <property type="evidence" value="ECO:0007669"/>
    <property type="project" value="TreeGrafter"/>
</dbReference>
<dbReference type="EMBL" id="JAATJV010399189">
    <property type="protein sequence ID" value="MBZ3885245.1"/>
    <property type="molecule type" value="Genomic_DNA"/>
</dbReference>
<dbReference type="Pfam" id="PF15001">
    <property type="entry name" value="AP-5_subunit_s1"/>
    <property type="match status" value="1"/>
</dbReference>
<dbReference type="GO" id="GO:0005829">
    <property type="term" value="C:cytosol"/>
    <property type="evidence" value="ECO:0007669"/>
    <property type="project" value="TreeGrafter"/>
</dbReference>